<evidence type="ECO:0000313" key="4">
    <source>
        <dbReference type="EnsemblPlants" id="AES95726"/>
    </source>
</evidence>
<reference evidence="2 5" key="1">
    <citation type="journal article" date="2011" name="Nature">
        <title>The Medicago genome provides insight into the evolution of rhizobial symbioses.</title>
        <authorList>
            <person name="Young N.D."/>
            <person name="Debelle F."/>
            <person name="Oldroyd G.E."/>
            <person name="Geurts R."/>
            <person name="Cannon S.B."/>
            <person name="Udvardi M.K."/>
            <person name="Benedito V.A."/>
            <person name="Mayer K.F."/>
            <person name="Gouzy J."/>
            <person name="Schoof H."/>
            <person name="Van de Peer Y."/>
            <person name="Proost S."/>
            <person name="Cook D.R."/>
            <person name="Meyers B.C."/>
            <person name="Spannagl M."/>
            <person name="Cheung F."/>
            <person name="De Mita S."/>
            <person name="Krishnakumar V."/>
            <person name="Gundlach H."/>
            <person name="Zhou S."/>
            <person name="Mudge J."/>
            <person name="Bharti A.K."/>
            <person name="Murray J.D."/>
            <person name="Naoumkina M.A."/>
            <person name="Rosen B."/>
            <person name="Silverstein K.A."/>
            <person name="Tang H."/>
            <person name="Rombauts S."/>
            <person name="Zhao P.X."/>
            <person name="Zhou P."/>
            <person name="Barbe V."/>
            <person name="Bardou P."/>
            <person name="Bechner M."/>
            <person name="Bellec A."/>
            <person name="Berger A."/>
            <person name="Berges H."/>
            <person name="Bidwell S."/>
            <person name="Bisseling T."/>
            <person name="Choisne N."/>
            <person name="Couloux A."/>
            <person name="Denny R."/>
            <person name="Deshpande S."/>
            <person name="Dai X."/>
            <person name="Doyle J.J."/>
            <person name="Dudez A.M."/>
            <person name="Farmer A.D."/>
            <person name="Fouteau S."/>
            <person name="Franken C."/>
            <person name="Gibelin C."/>
            <person name="Gish J."/>
            <person name="Goldstein S."/>
            <person name="Gonzalez A.J."/>
            <person name="Green P.J."/>
            <person name="Hallab A."/>
            <person name="Hartog M."/>
            <person name="Hua A."/>
            <person name="Humphray S.J."/>
            <person name="Jeong D.H."/>
            <person name="Jing Y."/>
            <person name="Jocker A."/>
            <person name="Kenton S.M."/>
            <person name="Kim D.J."/>
            <person name="Klee K."/>
            <person name="Lai H."/>
            <person name="Lang C."/>
            <person name="Lin S."/>
            <person name="Macmil S.L."/>
            <person name="Magdelenat G."/>
            <person name="Matthews L."/>
            <person name="McCorrison J."/>
            <person name="Monaghan E.L."/>
            <person name="Mun J.H."/>
            <person name="Najar F.Z."/>
            <person name="Nicholson C."/>
            <person name="Noirot C."/>
            <person name="O'Bleness M."/>
            <person name="Paule C.R."/>
            <person name="Poulain J."/>
            <person name="Prion F."/>
            <person name="Qin B."/>
            <person name="Qu C."/>
            <person name="Retzel E.F."/>
            <person name="Riddle C."/>
            <person name="Sallet E."/>
            <person name="Samain S."/>
            <person name="Samson N."/>
            <person name="Sanders I."/>
            <person name="Saurat O."/>
            <person name="Scarpelli C."/>
            <person name="Schiex T."/>
            <person name="Segurens B."/>
            <person name="Severin A.J."/>
            <person name="Sherrier D.J."/>
            <person name="Shi R."/>
            <person name="Sims S."/>
            <person name="Singer S.R."/>
            <person name="Sinharoy S."/>
            <person name="Sterck L."/>
            <person name="Viollet A."/>
            <person name="Wang B.B."/>
            <person name="Wang K."/>
            <person name="Wang M."/>
            <person name="Wang X."/>
            <person name="Warfsmann J."/>
            <person name="Weissenbach J."/>
            <person name="White D.D."/>
            <person name="White J.D."/>
            <person name="Wiley G.B."/>
            <person name="Wincker P."/>
            <person name="Xing Y."/>
            <person name="Yang L."/>
            <person name="Yao Z."/>
            <person name="Ying F."/>
            <person name="Zhai J."/>
            <person name="Zhou L."/>
            <person name="Zuber A."/>
            <person name="Denarie J."/>
            <person name="Dixon R.A."/>
            <person name="May G.D."/>
            <person name="Schwartz D.C."/>
            <person name="Rogers J."/>
            <person name="Quetier F."/>
            <person name="Town C.D."/>
            <person name="Roe B.A."/>
        </authorList>
    </citation>
    <scope>NUCLEOTIDE SEQUENCE [LARGE SCALE GENOMIC DNA]</scope>
    <source>
        <strain evidence="2">A17</strain>
        <strain evidence="4 5">cv. Jemalong A17</strain>
    </source>
</reference>
<dbReference type="EnsemblPlants" id="AES95726">
    <property type="protein sequence ID" value="AES95726"/>
    <property type="gene ID" value="MTR_5g028780"/>
</dbReference>
<reference evidence="2 5" key="2">
    <citation type="journal article" date="2014" name="BMC Genomics">
        <title>An improved genome release (version Mt4.0) for the model legume Medicago truncatula.</title>
        <authorList>
            <person name="Tang H."/>
            <person name="Krishnakumar V."/>
            <person name="Bidwell S."/>
            <person name="Rosen B."/>
            <person name="Chan A."/>
            <person name="Zhou S."/>
            <person name="Gentzbittel L."/>
            <person name="Childs K.L."/>
            <person name="Yandell M."/>
            <person name="Gundlach H."/>
            <person name="Mayer K.F."/>
            <person name="Schwartz D.C."/>
            <person name="Town C.D."/>
        </authorList>
    </citation>
    <scope>GENOME REANNOTATION</scope>
    <source>
        <strain evidence="4 5">cv. Jemalong A17</strain>
    </source>
</reference>
<proteinExistence type="predicted"/>
<reference evidence="3" key="5">
    <citation type="journal article" date="2018" name="Nat. Plants">
        <title>Whole-genome landscape of Medicago truncatula symbiotic genes.</title>
        <authorList>
            <person name="Pecrix Y."/>
            <person name="Gamas P."/>
            <person name="Carrere S."/>
        </authorList>
    </citation>
    <scope>NUCLEOTIDE SEQUENCE</scope>
    <source>
        <tissue evidence="3">Leaves</tissue>
    </source>
</reference>
<dbReference type="EMBL" id="CM001221">
    <property type="protein sequence ID" value="AES95726.1"/>
    <property type="molecule type" value="Genomic_DNA"/>
</dbReference>
<reference evidence="4" key="3">
    <citation type="submission" date="2015-04" db="UniProtKB">
        <authorList>
            <consortium name="EnsemblPlants"/>
        </authorList>
    </citation>
    <scope>IDENTIFICATION</scope>
    <source>
        <strain evidence="4">cv. Jemalong A17</strain>
    </source>
</reference>
<evidence type="ECO:0000313" key="6">
    <source>
        <dbReference type="Proteomes" id="UP000265566"/>
    </source>
</evidence>
<dbReference type="EMBL" id="PSQE01000005">
    <property type="protein sequence ID" value="RHN54773.1"/>
    <property type="molecule type" value="Genomic_DNA"/>
</dbReference>
<gene>
    <name evidence="2" type="ordered locus">MTR_5g028780</name>
    <name evidence="3" type="ORF">MtrunA17_Chr5g0410491</name>
</gene>
<sequence>MMLRVVVNFGCGDDKDEFVDWSCALGFALLFFSPAARGDLQYGSIVFTSAHSNWVVRFWVVFELVLFALIFHLLTVSGNCYMDSSGPIIFASRSEISVKFQVFELVKVSSLVVQELRGAIVI</sequence>
<dbReference type="Proteomes" id="UP000002051">
    <property type="component" value="Chromosome 5"/>
</dbReference>
<protein>
    <submittedName>
        <fullName evidence="2">Transmembrane protein, putative</fullName>
    </submittedName>
</protein>
<dbReference type="AlphaFoldDB" id="G7KAZ8"/>
<accession>G7KAZ8</accession>
<keyword evidence="1 2" id="KW-0812">Transmembrane</keyword>
<reference evidence="6" key="4">
    <citation type="journal article" date="2018" name="Nat. Plants">
        <title>Whole-genome landscape of Medicago truncatula symbiotic genes.</title>
        <authorList>
            <person name="Pecrix Y."/>
            <person name="Staton S.E."/>
            <person name="Sallet E."/>
            <person name="Lelandais-Briere C."/>
            <person name="Moreau S."/>
            <person name="Carrere S."/>
            <person name="Blein T."/>
            <person name="Jardinaud M.F."/>
            <person name="Latrasse D."/>
            <person name="Zouine M."/>
            <person name="Zahm M."/>
            <person name="Kreplak J."/>
            <person name="Mayjonade B."/>
            <person name="Satge C."/>
            <person name="Perez M."/>
            <person name="Cauet S."/>
            <person name="Marande W."/>
            <person name="Chantry-Darmon C."/>
            <person name="Lopez-Roques C."/>
            <person name="Bouchez O."/>
            <person name="Berard A."/>
            <person name="Debelle F."/>
            <person name="Munos S."/>
            <person name="Bendahmane A."/>
            <person name="Berges H."/>
            <person name="Niebel A."/>
            <person name="Buitink J."/>
            <person name="Frugier F."/>
            <person name="Benhamed M."/>
            <person name="Crespi M."/>
            <person name="Gouzy J."/>
            <person name="Gamas P."/>
        </authorList>
    </citation>
    <scope>NUCLEOTIDE SEQUENCE [LARGE SCALE GENOMIC DNA]</scope>
    <source>
        <strain evidence="6">cv. Jemalong A17</strain>
    </source>
</reference>
<dbReference type="Gramene" id="rna29856">
    <property type="protein sequence ID" value="RHN54773.1"/>
    <property type="gene ID" value="gene29856"/>
</dbReference>
<dbReference type="Proteomes" id="UP000265566">
    <property type="component" value="Chromosome 5"/>
</dbReference>
<keyword evidence="5" id="KW-1185">Reference proteome</keyword>
<evidence type="ECO:0000256" key="1">
    <source>
        <dbReference type="SAM" id="Phobius"/>
    </source>
</evidence>
<dbReference type="PaxDb" id="3880-AES95726"/>
<feature type="transmembrane region" description="Helical" evidence="1">
    <location>
        <begin position="56"/>
        <end position="76"/>
    </location>
</feature>
<organism evidence="2 5">
    <name type="scientific">Medicago truncatula</name>
    <name type="common">Barrel medic</name>
    <name type="synonym">Medicago tribuloides</name>
    <dbReference type="NCBI Taxonomy" id="3880"/>
    <lineage>
        <taxon>Eukaryota</taxon>
        <taxon>Viridiplantae</taxon>
        <taxon>Streptophyta</taxon>
        <taxon>Embryophyta</taxon>
        <taxon>Tracheophyta</taxon>
        <taxon>Spermatophyta</taxon>
        <taxon>Magnoliopsida</taxon>
        <taxon>eudicotyledons</taxon>
        <taxon>Gunneridae</taxon>
        <taxon>Pentapetalae</taxon>
        <taxon>rosids</taxon>
        <taxon>fabids</taxon>
        <taxon>Fabales</taxon>
        <taxon>Fabaceae</taxon>
        <taxon>Papilionoideae</taxon>
        <taxon>50 kb inversion clade</taxon>
        <taxon>NPAAA clade</taxon>
        <taxon>Hologalegina</taxon>
        <taxon>IRL clade</taxon>
        <taxon>Trifolieae</taxon>
        <taxon>Medicago</taxon>
    </lineage>
</organism>
<name>G7KAZ8_MEDTR</name>
<evidence type="ECO:0000313" key="2">
    <source>
        <dbReference type="EMBL" id="AES95726.1"/>
    </source>
</evidence>
<dbReference type="HOGENOM" id="CLU_2030177_0_0_1"/>
<evidence type="ECO:0000313" key="5">
    <source>
        <dbReference type="Proteomes" id="UP000002051"/>
    </source>
</evidence>
<keyword evidence="1" id="KW-0472">Membrane</keyword>
<evidence type="ECO:0000313" key="3">
    <source>
        <dbReference type="EMBL" id="RHN54773.1"/>
    </source>
</evidence>
<keyword evidence="1" id="KW-1133">Transmembrane helix</keyword>